<organism evidence="1 2">
    <name type="scientific">Gigaspora margarita</name>
    <dbReference type="NCBI Taxonomy" id="4874"/>
    <lineage>
        <taxon>Eukaryota</taxon>
        <taxon>Fungi</taxon>
        <taxon>Fungi incertae sedis</taxon>
        <taxon>Mucoromycota</taxon>
        <taxon>Glomeromycotina</taxon>
        <taxon>Glomeromycetes</taxon>
        <taxon>Diversisporales</taxon>
        <taxon>Gigasporaceae</taxon>
        <taxon>Gigaspora</taxon>
    </lineage>
</organism>
<feature type="non-terminal residue" evidence="1">
    <location>
        <position position="1"/>
    </location>
</feature>
<feature type="non-terminal residue" evidence="1">
    <location>
        <position position="170"/>
    </location>
</feature>
<evidence type="ECO:0000313" key="1">
    <source>
        <dbReference type="EMBL" id="CAG8840357.1"/>
    </source>
</evidence>
<comment type="caution">
    <text evidence="1">The sequence shown here is derived from an EMBL/GenBank/DDBJ whole genome shotgun (WGS) entry which is preliminary data.</text>
</comment>
<sequence>AFAIYSTTSIIPNQRCTLLFNVQQPFEVLMNKFDTEWWPLVTNIWVKFSSKNHINGNYWKTFVCYFNKPFKSSTYKEDVPNKKQRKTKVQEADLYFAKIKVTWFVTTQKVRVECFQDSLDHTHELEESEKLKRFQAVQVLVEKKAIKNYPAPAIVSAVKEYANEKLDLGT</sequence>
<keyword evidence="2" id="KW-1185">Reference proteome</keyword>
<reference evidence="1 2" key="1">
    <citation type="submission" date="2021-06" db="EMBL/GenBank/DDBJ databases">
        <authorList>
            <person name="Kallberg Y."/>
            <person name="Tangrot J."/>
            <person name="Rosling A."/>
        </authorList>
    </citation>
    <scope>NUCLEOTIDE SEQUENCE [LARGE SCALE GENOMIC DNA]</scope>
    <source>
        <strain evidence="1 2">120-4 pot B 10/14</strain>
    </source>
</reference>
<gene>
    <name evidence="1" type="ORF">GMARGA_LOCUS34873</name>
</gene>
<dbReference type="EMBL" id="CAJVQB010062650">
    <property type="protein sequence ID" value="CAG8840357.1"/>
    <property type="molecule type" value="Genomic_DNA"/>
</dbReference>
<evidence type="ECO:0000313" key="2">
    <source>
        <dbReference type="Proteomes" id="UP000789901"/>
    </source>
</evidence>
<protein>
    <submittedName>
        <fullName evidence="1">5146_t:CDS:1</fullName>
    </submittedName>
</protein>
<proteinExistence type="predicted"/>
<accession>A0ABN7WTF7</accession>
<dbReference type="Proteomes" id="UP000789901">
    <property type="component" value="Unassembled WGS sequence"/>
</dbReference>
<name>A0ABN7WTF7_GIGMA</name>